<proteinExistence type="predicted"/>
<organism evidence="2 3">
    <name type="scientific">Mycena albidolilacea</name>
    <dbReference type="NCBI Taxonomy" id="1033008"/>
    <lineage>
        <taxon>Eukaryota</taxon>
        <taxon>Fungi</taxon>
        <taxon>Dikarya</taxon>
        <taxon>Basidiomycota</taxon>
        <taxon>Agaricomycotina</taxon>
        <taxon>Agaricomycetes</taxon>
        <taxon>Agaricomycetidae</taxon>
        <taxon>Agaricales</taxon>
        <taxon>Marasmiineae</taxon>
        <taxon>Mycenaceae</taxon>
        <taxon>Mycena</taxon>
    </lineage>
</organism>
<feature type="region of interest" description="Disordered" evidence="1">
    <location>
        <begin position="22"/>
        <end position="57"/>
    </location>
</feature>
<evidence type="ECO:0000256" key="1">
    <source>
        <dbReference type="SAM" id="MobiDB-lite"/>
    </source>
</evidence>
<keyword evidence="3" id="KW-1185">Reference proteome</keyword>
<name>A0AAD7A9A7_9AGAR</name>
<reference evidence="2" key="1">
    <citation type="submission" date="2023-03" db="EMBL/GenBank/DDBJ databases">
        <title>Massive genome expansion in bonnet fungi (Mycena s.s.) driven by repeated elements and novel gene families across ecological guilds.</title>
        <authorList>
            <consortium name="Lawrence Berkeley National Laboratory"/>
            <person name="Harder C.B."/>
            <person name="Miyauchi S."/>
            <person name="Viragh M."/>
            <person name="Kuo A."/>
            <person name="Thoen E."/>
            <person name="Andreopoulos B."/>
            <person name="Lu D."/>
            <person name="Skrede I."/>
            <person name="Drula E."/>
            <person name="Henrissat B."/>
            <person name="Morin E."/>
            <person name="Kohler A."/>
            <person name="Barry K."/>
            <person name="LaButti K."/>
            <person name="Morin E."/>
            <person name="Salamov A."/>
            <person name="Lipzen A."/>
            <person name="Mereny Z."/>
            <person name="Hegedus B."/>
            <person name="Baldrian P."/>
            <person name="Stursova M."/>
            <person name="Weitz H."/>
            <person name="Taylor A."/>
            <person name="Grigoriev I.V."/>
            <person name="Nagy L.G."/>
            <person name="Martin F."/>
            <person name="Kauserud H."/>
        </authorList>
    </citation>
    <scope>NUCLEOTIDE SEQUENCE</scope>
    <source>
        <strain evidence="2">CBHHK002</strain>
    </source>
</reference>
<gene>
    <name evidence="2" type="ORF">DFH08DRAFT_934680</name>
</gene>
<accession>A0AAD7A9A7</accession>
<dbReference type="Proteomes" id="UP001218218">
    <property type="component" value="Unassembled WGS sequence"/>
</dbReference>
<evidence type="ECO:0000313" key="3">
    <source>
        <dbReference type="Proteomes" id="UP001218218"/>
    </source>
</evidence>
<feature type="region of interest" description="Disordered" evidence="1">
    <location>
        <begin position="73"/>
        <end position="111"/>
    </location>
</feature>
<dbReference type="EMBL" id="JARIHO010000012">
    <property type="protein sequence ID" value="KAJ7352207.1"/>
    <property type="molecule type" value="Genomic_DNA"/>
</dbReference>
<dbReference type="AlphaFoldDB" id="A0AAD7A9A7"/>
<sequence>MNNPGHLSRIFSEARETSIQGSLVARRNLKPSKGSGRGEFGRRGQWPRTITSQKSCRQTNRKGIEFLDTTVAKEEEKPVSEQPGTRPSRSRVLRVSLETQSNSSKFRQDPTRPELVLPHAVCGDSKNLLRQRPGSWVARLCDLGRRRRKEAAIFREALGKVVARSTLHCGSIANSPVDSTVGEGFPCFVELLKLVVRINQRLHTNRDVTTTVTRLEPPRAAAASGFSPSQISSQLFRMSSWKANQKDLQYPTQMRSIPDEQFARNYVVSYYGEAFGLLDEVKKVLDLHQRAPRALKHGISHTAGESQQVLHPRSSRRRRRREVRLFCMDHDETTLSPVSFTTARNSMVVGIYVYLASQILHIYTQPPHHFSASKTVTHVHFREPRPPLGPAGRF</sequence>
<feature type="compositionally biased region" description="Polar residues" evidence="1">
    <location>
        <begin position="48"/>
        <end position="57"/>
    </location>
</feature>
<comment type="caution">
    <text evidence="2">The sequence shown here is derived from an EMBL/GenBank/DDBJ whole genome shotgun (WGS) entry which is preliminary data.</text>
</comment>
<protein>
    <submittedName>
        <fullName evidence="2">Uncharacterized protein</fullName>
    </submittedName>
</protein>
<evidence type="ECO:0000313" key="2">
    <source>
        <dbReference type="EMBL" id="KAJ7352207.1"/>
    </source>
</evidence>